<organism evidence="1">
    <name type="scientific">White spot syndrome virus</name>
    <dbReference type="NCBI Taxonomy" id="342409"/>
    <lineage>
        <taxon>Viruses</taxon>
        <taxon>Viruses incertae sedis</taxon>
        <taxon>Naldaviricetes</taxon>
        <taxon>Nimaviridae</taxon>
        <taxon>Whispovirus</taxon>
    </lineage>
</organism>
<dbReference type="EMBL" id="MF768985">
    <property type="protein sequence ID" value="ATU84111.1"/>
    <property type="molecule type" value="Genomic_DNA"/>
</dbReference>
<protein>
    <submittedName>
        <fullName evidence="1">ORF366</fullName>
    </submittedName>
</protein>
<dbReference type="Proteomes" id="UP000267516">
    <property type="component" value="Segment"/>
</dbReference>
<name>A0A2D3I6R3_9VIRU</name>
<sequence>MSPILSVWPTAPNPTRLRIPLPVLRVFSSTTSLTTIQQRTNLKRIINSRQSHKTSLAFSISLAL</sequence>
<reference evidence="1" key="1">
    <citation type="journal article" date="2018" name="Aquaculture">
        <title>Complete genome sequence of a white spot syndrome virus associated with a disease incursion in Australia.</title>
        <authorList>
            <person name="Oakey J."/>
            <person name="Smith C.S."/>
        </authorList>
    </citation>
    <scope>NUCLEOTIDE SEQUENCE [LARGE SCALE GENOMIC DNA]</scope>
    <source>
        <strain evidence="1">WSSV-AU</strain>
    </source>
</reference>
<accession>A0A2D3I6R3</accession>
<evidence type="ECO:0000313" key="1">
    <source>
        <dbReference type="EMBL" id="ATU84111.1"/>
    </source>
</evidence>
<proteinExistence type="predicted"/>